<proteinExistence type="predicted"/>
<evidence type="ECO:0000313" key="1">
    <source>
        <dbReference type="EMBL" id="CAI9723284.1"/>
    </source>
</evidence>
<dbReference type="EMBL" id="OX597818">
    <property type="protein sequence ID" value="CAI9723284.1"/>
    <property type="molecule type" value="Genomic_DNA"/>
</dbReference>
<evidence type="ECO:0000313" key="2">
    <source>
        <dbReference type="Proteomes" id="UP001162480"/>
    </source>
</evidence>
<protein>
    <submittedName>
        <fullName evidence="1">Uncharacterized protein</fullName>
    </submittedName>
</protein>
<dbReference type="AlphaFoldDB" id="A0AA36AWZ5"/>
<accession>A0AA36AWZ5</accession>
<reference evidence="1" key="1">
    <citation type="submission" date="2023-08" db="EMBL/GenBank/DDBJ databases">
        <authorList>
            <person name="Alioto T."/>
            <person name="Alioto T."/>
            <person name="Gomez Garrido J."/>
        </authorList>
    </citation>
    <scope>NUCLEOTIDE SEQUENCE</scope>
</reference>
<gene>
    <name evidence="1" type="ORF">OCTVUL_1B008132</name>
</gene>
<name>A0AA36AWZ5_OCTVU</name>
<sequence>MKRWEDKRVRFEYGSEDDTRPLNTEMGSLIWPSVLSKQRSGYGEQYIVYLGHLHNFHCCSKEPTSDLMTKRRKYDKRCCSFNKGKNTSKSMNLI</sequence>
<keyword evidence="2" id="KW-1185">Reference proteome</keyword>
<organism evidence="1 2">
    <name type="scientific">Octopus vulgaris</name>
    <name type="common">Common octopus</name>
    <dbReference type="NCBI Taxonomy" id="6645"/>
    <lineage>
        <taxon>Eukaryota</taxon>
        <taxon>Metazoa</taxon>
        <taxon>Spiralia</taxon>
        <taxon>Lophotrochozoa</taxon>
        <taxon>Mollusca</taxon>
        <taxon>Cephalopoda</taxon>
        <taxon>Coleoidea</taxon>
        <taxon>Octopodiformes</taxon>
        <taxon>Octopoda</taxon>
        <taxon>Incirrata</taxon>
        <taxon>Octopodidae</taxon>
        <taxon>Octopus</taxon>
    </lineage>
</organism>
<dbReference type="Proteomes" id="UP001162480">
    <property type="component" value="Chromosome 5"/>
</dbReference>